<evidence type="ECO:0000313" key="4">
    <source>
        <dbReference type="Proteomes" id="UP000650224"/>
    </source>
</evidence>
<feature type="transmembrane region" description="Helical" evidence="2">
    <location>
        <begin position="127"/>
        <end position="145"/>
    </location>
</feature>
<sequence length="176" mass="18855">MTPTNQGGTGWGSDSDTGWGSSPAGGPQDYPGTSGPSGSYVYGQPAPVPARHKVSFSRTNPFRAPWNLLIAAVLYLAAVIYTGYLIVDQIINTTVRHDFFWEMIALKSLIPLATLVFIVVMLKAQPWGRYALTAVSVIGILVIVVDGLWPASLLVIGGVIALWLPAGHAWFGFRKG</sequence>
<name>A0A8I0HGZ2_9CORY</name>
<gene>
    <name evidence="3" type="ORF">H9627_05600</name>
</gene>
<feature type="region of interest" description="Disordered" evidence="1">
    <location>
        <begin position="1"/>
        <end position="30"/>
    </location>
</feature>
<dbReference type="EMBL" id="JACSPR010000003">
    <property type="protein sequence ID" value="MBD8029803.1"/>
    <property type="molecule type" value="Genomic_DNA"/>
</dbReference>
<keyword evidence="2" id="KW-0812">Transmembrane</keyword>
<protein>
    <submittedName>
        <fullName evidence="3">Uncharacterized protein</fullName>
    </submittedName>
</protein>
<comment type="caution">
    <text evidence="3">The sequence shown here is derived from an EMBL/GenBank/DDBJ whole genome shotgun (WGS) entry which is preliminary data.</text>
</comment>
<evidence type="ECO:0000256" key="1">
    <source>
        <dbReference type="SAM" id="MobiDB-lite"/>
    </source>
</evidence>
<feature type="transmembrane region" description="Helical" evidence="2">
    <location>
        <begin position="66"/>
        <end position="87"/>
    </location>
</feature>
<accession>A0A8I0HGZ2</accession>
<evidence type="ECO:0000313" key="3">
    <source>
        <dbReference type="EMBL" id="MBD8029803.1"/>
    </source>
</evidence>
<keyword evidence="2" id="KW-1133">Transmembrane helix</keyword>
<feature type="transmembrane region" description="Helical" evidence="2">
    <location>
        <begin position="151"/>
        <end position="173"/>
    </location>
</feature>
<evidence type="ECO:0000256" key="2">
    <source>
        <dbReference type="SAM" id="Phobius"/>
    </source>
</evidence>
<keyword evidence="2" id="KW-0472">Membrane</keyword>
<dbReference type="AlphaFoldDB" id="A0A8I0HGZ2"/>
<keyword evidence="4" id="KW-1185">Reference proteome</keyword>
<proteinExistence type="predicted"/>
<organism evidence="3 4">
    <name type="scientific">Corynebacterium gallinarum</name>
    <dbReference type="NCBI Taxonomy" id="2762214"/>
    <lineage>
        <taxon>Bacteria</taxon>
        <taxon>Bacillati</taxon>
        <taxon>Actinomycetota</taxon>
        <taxon>Actinomycetes</taxon>
        <taxon>Mycobacteriales</taxon>
        <taxon>Corynebacteriaceae</taxon>
        <taxon>Corynebacterium</taxon>
    </lineage>
</organism>
<dbReference type="RefSeq" id="WP_191733031.1">
    <property type="nucleotide sequence ID" value="NZ_JACSPR010000003.1"/>
</dbReference>
<reference evidence="3 4" key="1">
    <citation type="submission" date="2020-08" db="EMBL/GenBank/DDBJ databases">
        <title>A Genomic Blueprint of the Chicken Gut Microbiome.</title>
        <authorList>
            <person name="Gilroy R."/>
            <person name="Ravi A."/>
            <person name="Getino M."/>
            <person name="Pursley I."/>
            <person name="Horton D.L."/>
            <person name="Alikhan N.-F."/>
            <person name="Baker D."/>
            <person name="Gharbi K."/>
            <person name="Hall N."/>
            <person name="Watson M."/>
            <person name="Adriaenssens E.M."/>
            <person name="Foster-Nyarko E."/>
            <person name="Jarju S."/>
            <person name="Secka A."/>
            <person name="Antonio M."/>
            <person name="Oren A."/>
            <person name="Chaudhuri R."/>
            <person name="La Ragione R.M."/>
            <person name="Hildebrand F."/>
            <person name="Pallen M.J."/>
        </authorList>
    </citation>
    <scope>NUCLEOTIDE SEQUENCE [LARGE SCALE GENOMIC DNA]</scope>
    <source>
        <strain evidence="3 4">Sa1YVA5</strain>
    </source>
</reference>
<dbReference type="Proteomes" id="UP000650224">
    <property type="component" value="Unassembled WGS sequence"/>
</dbReference>
<feature type="transmembrane region" description="Helical" evidence="2">
    <location>
        <begin position="99"/>
        <end position="120"/>
    </location>
</feature>
<feature type="compositionally biased region" description="Low complexity" evidence="1">
    <location>
        <begin position="12"/>
        <end position="22"/>
    </location>
</feature>